<name>A0A9D1QD41_9BACT</name>
<sequence length="458" mass="49910">MKLKLFAVTMAAATAFLAACNKETNYGQQGQVPEGIPTYASISVVVSNPGSKVATRAASQVGEKEITDVDILIFDKSGVLETVAQAVSVTSGSGYETGVIQTTTGQKTVYVIANNSSKVTPLTPGLSLSAFEQMTYEAVNVGAADAYDITVPIATASKFLMFGSKSASLVEKDQEDPNVVSLSVTRAAAKSQLLFSNVQTSENFQPENVAVDFTDASTQLAQMQTQMYVALGDRESAGEVTKWYDVYNDDAKWIAARVNGFDQNNSSEIKTVVEYSHYTAENVHATPLMNNTTCMLVRVKATPTKWTSEDGTFDGLTGTFYAIVKYSTDQAMDQNYQTLESYYGIYKDKATADAVLASGDLSAAPDKAKYAVLEYTNGYSYYRLNLRDINKATSKERYSVLRNNFYKVTVTEINNIGWNNPGDLVDPDDNRPVETETSLKVTITVEDWTDVDMNEPLG</sequence>
<dbReference type="PROSITE" id="PS51257">
    <property type="entry name" value="PROKAR_LIPOPROTEIN"/>
    <property type="match status" value="1"/>
</dbReference>
<evidence type="ECO:0000256" key="4">
    <source>
        <dbReference type="ARBA" id="ARBA00023263"/>
    </source>
</evidence>
<gene>
    <name evidence="8" type="ORF">H9888_02265</name>
</gene>
<evidence type="ECO:0000259" key="7">
    <source>
        <dbReference type="Pfam" id="PF15495"/>
    </source>
</evidence>
<dbReference type="EMBL" id="DXHL01000012">
    <property type="protein sequence ID" value="HIW10303.1"/>
    <property type="molecule type" value="Genomic_DNA"/>
</dbReference>
<dbReference type="Gene3D" id="2.60.40.3690">
    <property type="match status" value="1"/>
</dbReference>
<proteinExistence type="inferred from homology"/>
<reference evidence="8" key="2">
    <citation type="submission" date="2021-04" db="EMBL/GenBank/DDBJ databases">
        <authorList>
            <person name="Gilroy R."/>
        </authorList>
    </citation>
    <scope>NUCLEOTIDE SEQUENCE</scope>
    <source>
        <strain evidence="8">ChiBcec15-1070</strain>
    </source>
</reference>
<protein>
    <submittedName>
        <fullName evidence="8">Mfa1 family fimbria major subunit</fullName>
    </submittedName>
</protein>
<feature type="domain" description="Major fimbrial subunit protein N-terminal" evidence="6">
    <location>
        <begin position="40"/>
        <end position="141"/>
    </location>
</feature>
<organism evidence="8 9">
    <name type="scientific">Candidatus Rikenella faecigallinarum</name>
    <dbReference type="NCBI Taxonomy" id="2838745"/>
    <lineage>
        <taxon>Bacteria</taxon>
        <taxon>Pseudomonadati</taxon>
        <taxon>Bacteroidota</taxon>
        <taxon>Bacteroidia</taxon>
        <taxon>Bacteroidales</taxon>
        <taxon>Rikenellaceae</taxon>
        <taxon>Rikenella</taxon>
    </lineage>
</organism>
<dbReference type="InterPro" id="IPR029140">
    <property type="entry name" value="Mfa1_C"/>
</dbReference>
<dbReference type="Proteomes" id="UP000823926">
    <property type="component" value="Unassembled WGS sequence"/>
</dbReference>
<reference evidence="8" key="1">
    <citation type="journal article" date="2021" name="PeerJ">
        <title>Extensive microbial diversity within the chicken gut microbiome revealed by metagenomics and culture.</title>
        <authorList>
            <person name="Gilroy R."/>
            <person name="Ravi A."/>
            <person name="Getino M."/>
            <person name="Pursley I."/>
            <person name="Horton D.L."/>
            <person name="Alikhan N.F."/>
            <person name="Baker D."/>
            <person name="Gharbi K."/>
            <person name="Hall N."/>
            <person name="Watson M."/>
            <person name="Adriaenssens E.M."/>
            <person name="Foster-Nyarko E."/>
            <person name="Jarju S."/>
            <person name="Secka A."/>
            <person name="Antonio M."/>
            <person name="Oren A."/>
            <person name="Chaudhuri R.R."/>
            <person name="La Ragione R."/>
            <person name="Hildebrand F."/>
            <person name="Pallen M.J."/>
        </authorList>
    </citation>
    <scope>NUCLEOTIDE SEQUENCE</scope>
    <source>
        <strain evidence="8">ChiBcec15-1070</strain>
    </source>
</reference>
<comment type="similarity">
    <text evidence="2">Belongs to the bacteroidetes fimbrillin superfamily. FimA/Mfa1 family.</text>
</comment>
<evidence type="ECO:0000313" key="8">
    <source>
        <dbReference type="EMBL" id="HIW10303.1"/>
    </source>
</evidence>
<feature type="signal peptide" evidence="5">
    <location>
        <begin position="1"/>
        <end position="18"/>
    </location>
</feature>
<dbReference type="InterPro" id="IPR047786">
    <property type="entry name" value="Mfa1_fim"/>
</dbReference>
<evidence type="ECO:0000256" key="1">
    <source>
        <dbReference type="ARBA" id="ARBA00004561"/>
    </source>
</evidence>
<comment type="subcellular location">
    <subcellularLocation>
        <location evidence="1">Fimbrium</location>
    </subcellularLocation>
</comment>
<feature type="chain" id="PRO_5038548911" evidence="5">
    <location>
        <begin position="19"/>
        <end position="458"/>
    </location>
</feature>
<dbReference type="Pfam" id="PF15495">
    <property type="entry name" value="Fimbrillin_C"/>
    <property type="match status" value="1"/>
</dbReference>
<dbReference type="InterPro" id="IPR029141">
    <property type="entry name" value="FimA_N"/>
</dbReference>
<feature type="domain" description="Minor fimbrium subunit Mfa1 C-terminal" evidence="7">
    <location>
        <begin position="374"/>
        <end position="451"/>
    </location>
</feature>
<dbReference type="NCBIfam" id="NF038041">
    <property type="entry name" value="fim_Mfa1_fam"/>
    <property type="match status" value="1"/>
</dbReference>
<comment type="caution">
    <text evidence="8">The sequence shown here is derived from an EMBL/GenBank/DDBJ whole genome shotgun (WGS) entry which is preliminary data.</text>
</comment>
<evidence type="ECO:0000256" key="3">
    <source>
        <dbReference type="ARBA" id="ARBA00022729"/>
    </source>
</evidence>
<keyword evidence="4" id="KW-0281">Fimbrium</keyword>
<evidence type="ECO:0000256" key="2">
    <source>
        <dbReference type="ARBA" id="ARBA00006011"/>
    </source>
</evidence>
<keyword evidence="3 5" id="KW-0732">Signal</keyword>
<dbReference type="GO" id="GO:0009418">
    <property type="term" value="C:pilus shaft"/>
    <property type="evidence" value="ECO:0007669"/>
    <property type="project" value="InterPro"/>
</dbReference>
<accession>A0A9D1QD41</accession>
<dbReference type="Gene3D" id="2.60.40.2580">
    <property type="match status" value="1"/>
</dbReference>
<dbReference type="Pfam" id="PF06321">
    <property type="entry name" value="P_gingi_FimA"/>
    <property type="match status" value="1"/>
</dbReference>
<evidence type="ECO:0000313" key="9">
    <source>
        <dbReference type="Proteomes" id="UP000823926"/>
    </source>
</evidence>
<evidence type="ECO:0000256" key="5">
    <source>
        <dbReference type="SAM" id="SignalP"/>
    </source>
</evidence>
<dbReference type="AlphaFoldDB" id="A0A9D1QD41"/>
<evidence type="ECO:0000259" key="6">
    <source>
        <dbReference type="Pfam" id="PF06321"/>
    </source>
</evidence>